<feature type="region of interest" description="Disordered" evidence="1">
    <location>
        <begin position="189"/>
        <end position="222"/>
    </location>
</feature>
<dbReference type="EMBL" id="AXCM01003792">
    <property type="status" value="NOT_ANNOTATED_CDS"/>
    <property type="molecule type" value="Genomic_DNA"/>
</dbReference>
<evidence type="ECO:0000256" key="1">
    <source>
        <dbReference type="SAM" id="MobiDB-lite"/>
    </source>
</evidence>
<feature type="compositionally biased region" description="Low complexity" evidence="1">
    <location>
        <begin position="144"/>
        <end position="155"/>
    </location>
</feature>
<feature type="compositionally biased region" description="Polar residues" evidence="1">
    <location>
        <begin position="189"/>
        <end position="209"/>
    </location>
</feature>
<reference evidence="3" key="1">
    <citation type="submission" date="2013-09" db="EMBL/GenBank/DDBJ databases">
        <title>The Genome Sequence of Anopheles culicifacies species A.</title>
        <authorList>
            <consortium name="The Broad Institute Genomics Platform"/>
            <person name="Neafsey D.E."/>
            <person name="Besansky N."/>
            <person name="Howell P."/>
            <person name="Walton C."/>
            <person name="Young S.K."/>
            <person name="Zeng Q."/>
            <person name="Gargeya S."/>
            <person name="Fitzgerald M."/>
            <person name="Haas B."/>
            <person name="Abouelleil A."/>
            <person name="Allen A.W."/>
            <person name="Alvarado L."/>
            <person name="Arachchi H.M."/>
            <person name="Berlin A.M."/>
            <person name="Chapman S.B."/>
            <person name="Gainer-Dewar J."/>
            <person name="Goldberg J."/>
            <person name="Griggs A."/>
            <person name="Gujja S."/>
            <person name="Hansen M."/>
            <person name="Howarth C."/>
            <person name="Imamovic A."/>
            <person name="Ireland A."/>
            <person name="Larimer J."/>
            <person name="McCowan C."/>
            <person name="Murphy C."/>
            <person name="Pearson M."/>
            <person name="Poon T.W."/>
            <person name="Priest M."/>
            <person name="Roberts A."/>
            <person name="Saif S."/>
            <person name="Shea T."/>
            <person name="Sisk P."/>
            <person name="Sykes S."/>
            <person name="Wortman J."/>
            <person name="Nusbaum C."/>
            <person name="Birren B."/>
        </authorList>
    </citation>
    <scope>NUCLEOTIDE SEQUENCE [LARGE SCALE GENOMIC DNA]</scope>
    <source>
        <strain evidence="3">A-37</strain>
    </source>
</reference>
<proteinExistence type="predicted"/>
<dbReference type="AlphaFoldDB" id="A0A182M7E2"/>
<evidence type="ECO:0000313" key="3">
    <source>
        <dbReference type="Proteomes" id="UP000075883"/>
    </source>
</evidence>
<dbReference type="STRING" id="139723.A0A182M7E2"/>
<name>A0A182M7E2_9DIPT</name>
<sequence>MFRNRISVVRRAKAASKPSTVQSSLGSTIAAGDKGDGPNGLSVDCASLQSCVSLASSSTPADGNETVVPMECAKPKEGIYFDEAALLLDDSGEIGENELRLADEDDNDFTKDLDLSRPSPALFSLTSPKRARMMLEMQTSVDRNGSAGINSASSSTGRGALETPVNSNFVKPSVPETSQSLFRCVVNETPQPHEQQTPWSIRSSSQSKQAGEMKRQSITGAIDDLNEMTEELIDFIKSFEEKYPTPIN</sequence>
<accession>A0A182M7E2</accession>
<keyword evidence="3" id="KW-1185">Reference proteome</keyword>
<protein>
    <submittedName>
        <fullName evidence="2">Uncharacterized protein</fullName>
    </submittedName>
</protein>
<evidence type="ECO:0000313" key="2">
    <source>
        <dbReference type="EnsemblMetazoa" id="ACUA011336-PA"/>
    </source>
</evidence>
<dbReference type="VEuPathDB" id="VectorBase:ACUA011336"/>
<organism evidence="2 3">
    <name type="scientific">Anopheles culicifacies</name>
    <dbReference type="NCBI Taxonomy" id="139723"/>
    <lineage>
        <taxon>Eukaryota</taxon>
        <taxon>Metazoa</taxon>
        <taxon>Ecdysozoa</taxon>
        <taxon>Arthropoda</taxon>
        <taxon>Hexapoda</taxon>
        <taxon>Insecta</taxon>
        <taxon>Pterygota</taxon>
        <taxon>Neoptera</taxon>
        <taxon>Endopterygota</taxon>
        <taxon>Diptera</taxon>
        <taxon>Nematocera</taxon>
        <taxon>Culicoidea</taxon>
        <taxon>Culicidae</taxon>
        <taxon>Anophelinae</taxon>
        <taxon>Anopheles</taxon>
        <taxon>culicifacies species complex</taxon>
    </lineage>
</organism>
<dbReference type="Proteomes" id="UP000075883">
    <property type="component" value="Unassembled WGS sequence"/>
</dbReference>
<dbReference type="EnsemblMetazoa" id="ACUA011336-RA">
    <property type="protein sequence ID" value="ACUA011336-PA"/>
    <property type="gene ID" value="ACUA011336"/>
</dbReference>
<reference evidence="2" key="2">
    <citation type="submission" date="2020-05" db="UniProtKB">
        <authorList>
            <consortium name="EnsemblMetazoa"/>
        </authorList>
    </citation>
    <scope>IDENTIFICATION</scope>
    <source>
        <strain evidence="2">A-37</strain>
    </source>
</reference>
<feature type="region of interest" description="Disordered" evidence="1">
    <location>
        <begin position="143"/>
        <end position="172"/>
    </location>
</feature>